<comment type="caution">
    <text evidence="2">The sequence shown here is derived from an EMBL/GenBank/DDBJ whole genome shotgun (WGS) entry which is preliminary data.</text>
</comment>
<reference evidence="2" key="1">
    <citation type="submission" date="2020-06" db="EMBL/GenBank/DDBJ databases">
        <authorList>
            <person name="Li T."/>
            <person name="Hu X."/>
            <person name="Zhang T."/>
            <person name="Song X."/>
            <person name="Zhang H."/>
            <person name="Dai N."/>
            <person name="Sheng W."/>
            <person name="Hou X."/>
            <person name="Wei L."/>
        </authorList>
    </citation>
    <scope>NUCLEOTIDE SEQUENCE</scope>
    <source>
        <strain evidence="2">3651</strain>
        <tissue evidence="2">Leaf</tissue>
    </source>
</reference>
<proteinExistence type="predicted"/>
<evidence type="ECO:0000313" key="3">
    <source>
        <dbReference type="Proteomes" id="UP001293254"/>
    </source>
</evidence>
<dbReference type="EMBL" id="JACGWO010000012">
    <property type="protein sequence ID" value="KAK4413618.1"/>
    <property type="molecule type" value="Genomic_DNA"/>
</dbReference>
<organism evidence="2 3">
    <name type="scientific">Sesamum alatum</name>
    <dbReference type="NCBI Taxonomy" id="300844"/>
    <lineage>
        <taxon>Eukaryota</taxon>
        <taxon>Viridiplantae</taxon>
        <taxon>Streptophyta</taxon>
        <taxon>Embryophyta</taxon>
        <taxon>Tracheophyta</taxon>
        <taxon>Spermatophyta</taxon>
        <taxon>Magnoliopsida</taxon>
        <taxon>eudicotyledons</taxon>
        <taxon>Gunneridae</taxon>
        <taxon>Pentapetalae</taxon>
        <taxon>asterids</taxon>
        <taxon>lamiids</taxon>
        <taxon>Lamiales</taxon>
        <taxon>Pedaliaceae</taxon>
        <taxon>Sesamum</taxon>
    </lineage>
</organism>
<reference evidence="2" key="2">
    <citation type="journal article" date="2024" name="Plant">
        <title>Genomic evolution and insights into agronomic trait innovations of Sesamum species.</title>
        <authorList>
            <person name="Miao H."/>
            <person name="Wang L."/>
            <person name="Qu L."/>
            <person name="Liu H."/>
            <person name="Sun Y."/>
            <person name="Le M."/>
            <person name="Wang Q."/>
            <person name="Wei S."/>
            <person name="Zheng Y."/>
            <person name="Lin W."/>
            <person name="Duan Y."/>
            <person name="Cao H."/>
            <person name="Xiong S."/>
            <person name="Wang X."/>
            <person name="Wei L."/>
            <person name="Li C."/>
            <person name="Ma Q."/>
            <person name="Ju M."/>
            <person name="Zhao R."/>
            <person name="Li G."/>
            <person name="Mu C."/>
            <person name="Tian Q."/>
            <person name="Mei H."/>
            <person name="Zhang T."/>
            <person name="Gao T."/>
            <person name="Zhang H."/>
        </authorList>
    </citation>
    <scope>NUCLEOTIDE SEQUENCE</scope>
    <source>
        <strain evidence="2">3651</strain>
    </source>
</reference>
<name>A0AAE1XKP8_9LAMI</name>
<feature type="compositionally biased region" description="Basic and acidic residues" evidence="1">
    <location>
        <begin position="130"/>
        <end position="150"/>
    </location>
</feature>
<sequence length="162" mass="17682">MVVDTRQAVPRLLGACRHQPATAAAIGRQGRACGLYLDFFLLEIDVFESTSEVIAETAGVSRRPTPVAHDREVHVAQCKLVERKRLPNTGLENAPDPPAVTPNNQLRRSLSPQVDGPKGPMHEPAVTSPRQEEPHRKEKTPLPAGAREDPFSGARLKKGPHL</sequence>
<accession>A0AAE1XKP8</accession>
<evidence type="ECO:0000256" key="1">
    <source>
        <dbReference type="SAM" id="MobiDB-lite"/>
    </source>
</evidence>
<dbReference type="AlphaFoldDB" id="A0AAE1XKP8"/>
<keyword evidence="3" id="KW-1185">Reference proteome</keyword>
<evidence type="ECO:0000313" key="2">
    <source>
        <dbReference type="EMBL" id="KAK4413618.1"/>
    </source>
</evidence>
<gene>
    <name evidence="2" type="ORF">Salat_2774600</name>
</gene>
<dbReference type="Proteomes" id="UP001293254">
    <property type="component" value="Unassembled WGS sequence"/>
</dbReference>
<feature type="region of interest" description="Disordered" evidence="1">
    <location>
        <begin position="81"/>
        <end position="162"/>
    </location>
</feature>
<feature type="compositionally biased region" description="Polar residues" evidence="1">
    <location>
        <begin position="101"/>
        <end position="112"/>
    </location>
</feature>
<protein>
    <submittedName>
        <fullName evidence="2">Uncharacterized protein</fullName>
    </submittedName>
</protein>